<dbReference type="Pfam" id="PF07690">
    <property type="entry name" value="MFS_1"/>
    <property type="match status" value="1"/>
</dbReference>
<feature type="transmembrane region" description="Helical" evidence="4">
    <location>
        <begin position="346"/>
        <end position="364"/>
    </location>
</feature>
<feature type="transmembrane region" description="Helical" evidence="4">
    <location>
        <begin position="257"/>
        <end position="274"/>
    </location>
</feature>
<dbReference type="PANTHER" id="PTHR42910">
    <property type="entry name" value="TRANSPORTER SCO4007-RELATED"/>
    <property type="match status" value="1"/>
</dbReference>
<feature type="transmembrane region" description="Helical" evidence="4">
    <location>
        <begin position="18"/>
        <end position="36"/>
    </location>
</feature>
<keyword evidence="3 4" id="KW-0472">Membrane</keyword>
<keyword evidence="2 4" id="KW-1133">Transmembrane helix</keyword>
<evidence type="ECO:0000313" key="6">
    <source>
        <dbReference type="EMBL" id="MDQ8195059.1"/>
    </source>
</evidence>
<feature type="transmembrane region" description="Helical" evidence="4">
    <location>
        <begin position="224"/>
        <end position="245"/>
    </location>
</feature>
<dbReference type="EMBL" id="JARXIC010000017">
    <property type="protein sequence ID" value="MDQ8195059.1"/>
    <property type="molecule type" value="Genomic_DNA"/>
</dbReference>
<dbReference type="InterPro" id="IPR011701">
    <property type="entry name" value="MFS"/>
</dbReference>
<dbReference type="PROSITE" id="PS50850">
    <property type="entry name" value="MFS"/>
    <property type="match status" value="1"/>
</dbReference>
<dbReference type="InterPro" id="IPR036259">
    <property type="entry name" value="MFS_trans_sf"/>
</dbReference>
<feature type="transmembrane region" description="Helical" evidence="4">
    <location>
        <begin position="311"/>
        <end position="334"/>
    </location>
</feature>
<organism evidence="6 7">
    <name type="scientific">Thalassobacterium sedimentorum</name>
    <dbReference type="NCBI Taxonomy" id="3041258"/>
    <lineage>
        <taxon>Bacteria</taxon>
        <taxon>Pseudomonadati</taxon>
        <taxon>Verrucomicrobiota</taxon>
        <taxon>Opitutia</taxon>
        <taxon>Puniceicoccales</taxon>
        <taxon>Coraliomargaritaceae</taxon>
        <taxon>Thalassobacterium</taxon>
    </lineage>
</organism>
<evidence type="ECO:0000256" key="3">
    <source>
        <dbReference type="ARBA" id="ARBA00023136"/>
    </source>
</evidence>
<feature type="transmembrane region" description="Helical" evidence="4">
    <location>
        <begin position="85"/>
        <end position="103"/>
    </location>
</feature>
<protein>
    <submittedName>
        <fullName evidence="6">MFS transporter</fullName>
    </submittedName>
</protein>
<dbReference type="CDD" id="cd17324">
    <property type="entry name" value="MFS_NepI_like"/>
    <property type="match status" value="1"/>
</dbReference>
<feature type="transmembrane region" description="Helical" evidence="4">
    <location>
        <begin position="56"/>
        <end position="73"/>
    </location>
</feature>
<keyword evidence="1 4" id="KW-0812">Transmembrane</keyword>
<gene>
    <name evidence="6" type="ORF">QEH59_11525</name>
</gene>
<evidence type="ECO:0000313" key="7">
    <source>
        <dbReference type="Proteomes" id="UP001243717"/>
    </source>
</evidence>
<accession>A0ABU1AJX9</accession>
<sequence>MPPAPPTKPATQATIGRGLLWLMATAASASTATIFYNQPLLPDINASFGLAEGRIGFIPAASQLGYSAAILLISPLGDVMDRRALIRNLSGLLTLALIVACLAPNFITLVFACFVMGLGSNITQQLIPFAASLSTQESRGKVVATLMTGVTIGILLSRTISGSMAEYFGWRSVFLSAAIIAAVMGILLKVYLPASTPTAQMRYPQLIGSMFSLFKQHRSLRDSAITGALWFAAFNAMWATLAIHVMDAPMSYTVQQAGLFGLVGLAGIFGAKLSGRFVHTLGSRKLITSGLVLILFAFAVLVLWGNTLTGLIVGIVFVDLGVFGAQIANQVRVLSIDPAAQSRMNAVYMLCYFLGAALGSALGVKVMSLAGWQGMALFGSALIAAALVQHLLSRKHMPVSNM</sequence>
<proteinExistence type="predicted"/>
<name>A0ABU1AJX9_9BACT</name>
<evidence type="ECO:0000256" key="2">
    <source>
        <dbReference type="ARBA" id="ARBA00022989"/>
    </source>
</evidence>
<evidence type="ECO:0000256" key="1">
    <source>
        <dbReference type="ARBA" id="ARBA00022692"/>
    </source>
</evidence>
<dbReference type="InterPro" id="IPR020846">
    <property type="entry name" value="MFS_dom"/>
</dbReference>
<dbReference type="RefSeq" id="WP_308985518.1">
    <property type="nucleotide sequence ID" value="NZ_JARXIC010000017.1"/>
</dbReference>
<feature type="transmembrane region" description="Helical" evidence="4">
    <location>
        <begin position="370"/>
        <end position="392"/>
    </location>
</feature>
<dbReference type="Gene3D" id="1.20.1250.20">
    <property type="entry name" value="MFS general substrate transporter like domains"/>
    <property type="match status" value="1"/>
</dbReference>
<keyword evidence="7" id="KW-1185">Reference proteome</keyword>
<dbReference type="PANTHER" id="PTHR42910:SF1">
    <property type="entry name" value="MAJOR FACILITATOR SUPERFAMILY (MFS) PROFILE DOMAIN-CONTAINING PROTEIN"/>
    <property type="match status" value="1"/>
</dbReference>
<dbReference type="Proteomes" id="UP001243717">
    <property type="component" value="Unassembled WGS sequence"/>
</dbReference>
<evidence type="ECO:0000256" key="4">
    <source>
        <dbReference type="SAM" id="Phobius"/>
    </source>
</evidence>
<feature type="transmembrane region" description="Helical" evidence="4">
    <location>
        <begin position="173"/>
        <end position="192"/>
    </location>
</feature>
<evidence type="ECO:0000259" key="5">
    <source>
        <dbReference type="PROSITE" id="PS50850"/>
    </source>
</evidence>
<dbReference type="SUPFAM" id="SSF103473">
    <property type="entry name" value="MFS general substrate transporter"/>
    <property type="match status" value="1"/>
</dbReference>
<feature type="transmembrane region" description="Helical" evidence="4">
    <location>
        <begin position="286"/>
        <end position="305"/>
    </location>
</feature>
<reference evidence="6 7" key="1">
    <citation type="submission" date="2023-04" db="EMBL/GenBank/DDBJ databases">
        <title>A novel bacteria isolated from coastal sediment.</title>
        <authorList>
            <person name="Liu X.-J."/>
            <person name="Du Z.-J."/>
        </authorList>
    </citation>
    <scope>NUCLEOTIDE SEQUENCE [LARGE SCALE GENOMIC DNA]</scope>
    <source>
        <strain evidence="6 7">SDUM461004</strain>
    </source>
</reference>
<comment type="caution">
    <text evidence="6">The sequence shown here is derived from an EMBL/GenBank/DDBJ whole genome shotgun (WGS) entry which is preliminary data.</text>
</comment>
<feature type="domain" description="Major facilitator superfamily (MFS) profile" evidence="5">
    <location>
        <begin position="16"/>
        <end position="397"/>
    </location>
</feature>